<dbReference type="Proteomes" id="UP000800200">
    <property type="component" value="Unassembled WGS sequence"/>
</dbReference>
<proteinExistence type="predicted"/>
<evidence type="ECO:0000313" key="2">
    <source>
        <dbReference type="EMBL" id="KAF2184679.1"/>
    </source>
</evidence>
<dbReference type="EMBL" id="ML994637">
    <property type="protein sequence ID" value="KAF2184679.1"/>
    <property type="molecule type" value="Genomic_DNA"/>
</dbReference>
<dbReference type="InterPro" id="IPR050309">
    <property type="entry name" value="Type-B_Carboxylest/Lipase"/>
</dbReference>
<dbReference type="OrthoDB" id="408631at2759"/>
<evidence type="ECO:0000259" key="1">
    <source>
        <dbReference type="Pfam" id="PF00135"/>
    </source>
</evidence>
<name>A0A6A6E279_9PEZI</name>
<accession>A0A6A6E279</accession>
<dbReference type="Pfam" id="PF00135">
    <property type="entry name" value="COesterase"/>
    <property type="match status" value="2"/>
</dbReference>
<dbReference type="PANTHER" id="PTHR11559">
    <property type="entry name" value="CARBOXYLESTERASE"/>
    <property type="match status" value="1"/>
</dbReference>
<sequence length="216" mass="23390">MNLCPVILFLPSLGCSRSLASIRNELHRNHNSLSATIVGSSNSALGITPSKIESFKRIPFAQLPVGPLLLKAQEPLNAPFNTIQATNSLPPGCPQFIFPDISIPGLPSGIANLILDSPLFKNGTIQGQEDCLTLNIRRPAAPRGITNYLCSFGSLVEAMNWGVRFSVNYRLGGFGFLPGKEILQDGSASLGLLDQRLWLEWVADNIAEFVYLPLGM</sequence>
<reference evidence="2" key="1">
    <citation type="journal article" date="2020" name="Stud. Mycol.">
        <title>101 Dothideomycetes genomes: a test case for predicting lifestyles and emergence of pathogens.</title>
        <authorList>
            <person name="Haridas S."/>
            <person name="Albert R."/>
            <person name="Binder M."/>
            <person name="Bloem J."/>
            <person name="Labutti K."/>
            <person name="Salamov A."/>
            <person name="Andreopoulos B."/>
            <person name="Baker S."/>
            <person name="Barry K."/>
            <person name="Bills G."/>
            <person name="Bluhm B."/>
            <person name="Cannon C."/>
            <person name="Castanera R."/>
            <person name="Culley D."/>
            <person name="Daum C."/>
            <person name="Ezra D."/>
            <person name="Gonzalez J."/>
            <person name="Henrissat B."/>
            <person name="Kuo A."/>
            <person name="Liang C."/>
            <person name="Lipzen A."/>
            <person name="Lutzoni F."/>
            <person name="Magnuson J."/>
            <person name="Mondo S."/>
            <person name="Nolan M."/>
            <person name="Ohm R."/>
            <person name="Pangilinan J."/>
            <person name="Park H.-J."/>
            <person name="Ramirez L."/>
            <person name="Alfaro M."/>
            <person name="Sun H."/>
            <person name="Tritt A."/>
            <person name="Yoshinaga Y."/>
            <person name="Zwiers L.-H."/>
            <person name="Turgeon B."/>
            <person name="Goodwin S."/>
            <person name="Spatafora J."/>
            <person name="Crous P."/>
            <person name="Grigoriev I."/>
        </authorList>
    </citation>
    <scope>NUCLEOTIDE SEQUENCE</scope>
    <source>
        <strain evidence="2">CBS 207.26</strain>
    </source>
</reference>
<feature type="domain" description="Carboxylesterase type B" evidence="1">
    <location>
        <begin position="166"/>
        <end position="209"/>
    </location>
</feature>
<dbReference type="Gene3D" id="3.40.50.1820">
    <property type="entry name" value="alpha/beta hydrolase"/>
    <property type="match status" value="1"/>
</dbReference>
<feature type="domain" description="Carboxylesterase type B" evidence="1">
    <location>
        <begin position="37"/>
        <end position="141"/>
    </location>
</feature>
<dbReference type="GO" id="GO:0016787">
    <property type="term" value="F:hydrolase activity"/>
    <property type="evidence" value="ECO:0007669"/>
    <property type="project" value="UniProtKB-KW"/>
</dbReference>
<organism evidence="2 3">
    <name type="scientific">Zopfia rhizophila CBS 207.26</name>
    <dbReference type="NCBI Taxonomy" id="1314779"/>
    <lineage>
        <taxon>Eukaryota</taxon>
        <taxon>Fungi</taxon>
        <taxon>Dikarya</taxon>
        <taxon>Ascomycota</taxon>
        <taxon>Pezizomycotina</taxon>
        <taxon>Dothideomycetes</taxon>
        <taxon>Dothideomycetes incertae sedis</taxon>
        <taxon>Zopfiaceae</taxon>
        <taxon>Zopfia</taxon>
    </lineage>
</organism>
<keyword evidence="2" id="KW-0378">Hydrolase</keyword>
<gene>
    <name evidence="2" type="ORF">K469DRAFT_688666</name>
</gene>
<dbReference type="SUPFAM" id="SSF53474">
    <property type="entry name" value="alpha/beta-Hydrolases"/>
    <property type="match status" value="1"/>
</dbReference>
<keyword evidence="3" id="KW-1185">Reference proteome</keyword>
<dbReference type="InterPro" id="IPR029058">
    <property type="entry name" value="AB_hydrolase_fold"/>
</dbReference>
<evidence type="ECO:0000313" key="3">
    <source>
        <dbReference type="Proteomes" id="UP000800200"/>
    </source>
</evidence>
<protein>
    <submittedName>
        <fullName evidence="2">Alpha/beta-hydrolase</fullName>
    </submittedName>
</protein>
<dbReference type="InterPro" id="IPR002018">
    <property type="entry name" value="CarbesteraseB"/>
</dbReference>
<dbReference type="AlphaFoldDB" id="A0A6A6E279"/>